<evidence type="ECO:0000256" key="4">
    <source>
        <dbReference type="ARBA" id="ARBA00023136"/>
    </source>
</evidence>
<organism evidence="7 8">
    <name type="scientific">Xanthocytophaga agilis</name>
    <dbReference type="NCBI Taxonomy" id="3048010"/>
    <lineage>
        <taxon>Bacteria</taxon>
        <taxon>Pseudomonadati</taxon>
        <taxon>Bacteroidota</taxon>
        <taxon>Cytophagia</taxon>
        <taxon>Cytophagales</taxon>
        <taxon>Rhodocytophagaceae</taxon>
        <taxon>Xanthocytophaga</taxon>
    </lineage>
</organism>
<dbReference type="GO" id="GO:0016020">
    <property type="term" value="C:membrane"/>
    <property type="evidence" value="ECO:0007669"/>
    <property type="project" value="UniProtKB-SubCell"/>
</dbReference>
<dbReference type="InterPro" id="IPR020846">
    <property type="entry name" value="MFS_dom"/>
</dbReference>
<dbReference type="SUPFAM" id="SSF103473">
    <property type="entry name" value="MFS general substrate transporter"/>
    <property type="match status" value="1"/>
</dbReference>
<feature type="transmembrane region" description="Helical" evidence="5">
    <location>
        <begin position="249"/>
        <end position="265"/>
    </location>
</feature>
<dbReference type="EMBL" id="JASJOU010000001">
    <property type="protein sequence ID" value="MDJ1499806.1"/>
    <property type="molecule type" value="Genomic_DNA"/>
</dbReference>
<keyword evidence="2 5" id="KW-0812">Transmembrane</keyword>
<feature type="transmembrane region" description="Helical" evidence="5">
    <location>
        <begin position="332"/>
        <end position="356"/>
    </location>
</feature>
<feature type="transmembrane region" description="Helical" evidence="5">
    <location>
        <begin position="12"/>
        <end position="35"/>
    </location>
</feature>
<feature type="transmembrane region" description="Helical" evidence="5">
    <location>
        <begin position="362"/>
        <end position="380"/>
    </location>
</feature>
<protein>
    <submittedName>
        <fullName evidence="7">MFS transporter</fullName>
    </submittedName>
</protein>
<feature type="transmembrane region" description="Helical" evidence="5">
    <location>
        <begin position="106"/>
        <end position="124"/>
    </location>
</feature>
<evidence type="ECO:0000256" key="2">
    <source>
        <dbReference type="ARBA" id="ARBA00022692"/>
    </source>
</evidence>
<dbReference type="CDD" id="cd17393">
    <property type="entry name" value="MFS_MosC_like"/>
    <property type="match status" value="1"/>
</dbReference>
<evidence type="ECO:0000259" key="6">
    <source>
        <dbReference type="PROSITE" id="PS50850"/>
    </source>
</evidence>
<evidence type="ECO:0000256" key="5">
    <source>
        <dbReference type="SAM" id="Phobius"/>
    </source>
</evidence>
<dbReference type="Gene3D" id="1.20.1250.20">
    <property type="entry name" value="MFS general substrate transporter like domains"/>
    <property type="match status" value="2"/>
</dbReference>
<feature type="domain" description="Major facilitator superfamily (MFS) profile" evidence="6">
    <location>
        <begin position="14"/>
        <end position="385"/>
    </location>
</feature>
<dbReference type="PANTHER" id="PTHR23514">
    <property type="entry name" value="BYPASS OF STOP CODON PROTEIN 6"/>
    <property type="match status" value="1"/>
</dbReference>
<name>A0AAE3QXF0_9BACT</name>
<dbReference type="RefSeq" id="WP_314509357.1">
    <property type="nucleotide sequence ID" value="NZ_JASJOU010000001.1"/>
</dbReference>
<feature type="transmembrane region" description="Helical" evidence="5">
    <location>
        <begin position="211"/>
        <end position="229"/>
    </location>
</feature>
<feature type="transmembrane region" description="Helical" evidence="5">
    <location>
        <begin position="145"/>
        <end position="162"/>
    </location>
</feature>
<keyword evidence="4 5" id="KW-0472">Membrane</keyword>
<dbReference type="GO" id="GO:0022857">
    <property type="term" value="F:transmembrane transporter activity"/>
    <property type="evidence" value="ECO:0007669"/>
    <property type="project" value="InterPro"/>
</dbReference>
<feature type="transmembrane region" description="Helical" evidence="5">
    <location>
        <begin position="55"/>
        <end position="74"/>
    </location>
</feature>
<dbReference type="AlphaFoldDB" id="A0AAE3QXF0"/>
<feature type="transmembrane region" description="Helical" evidence="5">
    <location>
        <begin position="168"/>
        <end position="191"/>
    </location>
</feature>
<dbReference type="InterPro" id="IPR036259">
    <property type="entry name" value="MFS_trans_sf"/>
</dbReference>
<comment type="subcellular location">
    <subcellularLocation>
        <location evidence="1">Membrane</location>
        <topology evidence="1">Multi-pass membrane protein</topology>
    </subcellularLocation>
</comment>
<comment type="caution">
    <text evidence="7">The sequence shown here is derived from an EMBL/GenBank/DDBJ whole genome shotgun (WGS) entry which is preliminary data.</text>
</comment>
<dbReference type="Proteomes" id="UP001232063">
    <property type="component" value="Unassembled WGS sequence"/>
</dbReference>
<evidence type="ECO:0000313" key="7">
    <source>
        <dbReference type="EMBL" id="MDJ1499806.1"/>
    </source>
</evidence>
<keyword evidence="3 5" id="KW-1133">Transmembrane helix</keyword>
<proteinExistence type="predicted"/>
<dbReference type="InterPro" id="IPR051788">
    <property type="entry name" value="MFS_Transporter"/>
</dbReference>
<accession>A0AAE3QXF0</accession>
<gene>
    <name evidence="7" type="ORF">QNI22_04070</name>
</gene>
<dbReference type="Pfam" id="PF07690">
    <property type="entry name" value="MFS_1"/>
    <property type="match status" value="2"/>
</dbReference>
<feature type="transmembrane region" description="Helical" evidence="5">
    <location>
        <begin position="277"/>
        <end position="295"/>
    </location>
</feature>
<sequence>MNITATPSRLFSLPLIRTSISVYFFVLGSMFATWASRLPAIKVQLHLSDGELGTVLLGMPIGSILVMPLAGWLTSRFGSRSVVVTASVIYSCVIPCLALIPEAWMLAVALLFAGASGDLINIAANDQAIHLEKMYAKSIMSSFHALFSVGGMVGAGLGGLMRQWDIDLFTHFCIVGSFTILISIIFSRFLLTTHTNYDPTTPVFVRPDNTIIGLGIIGLCVMLGEGAMADWSSIYLTNLLPANSGWTTAGYTAFSFAMALGRFGGDWFTNRQGIQKTLIISGILSGFGLLLAILVQQPTFVIIGFACAGLGFATVVPLVYSAAGQSKTMNAGMAIAAVSTVSYFGFLFGPPLIGWISEAIGLRWALLLVVFLSFMISVLAKKNTKE</sequence>
<evidence type="ECO:0000256" key="3">
    <source>
        <dbReference type="ARBA" id="ARBA00022989"/>
    </source>
</evidence>
<feature type="transmembrane region" description="Helical" evidence="5">
    <location>
        <begin position="81"/>
        <end position="100"/>
    </location>
</feature>
<reference evidence="7" key="1">
    <citation type="submission" date="2023-05" db="EMBL/GenBank/DDBJ databases">
        <authorList>
            <person name="Zhang X."/>
        </authorList>
    </citation>
    <scope>NUCLEOTIDE SEQUENCE</scope>
    <source>
        <strain evidence="7">BD1B2-1</strain>
    </source>
</reference>
<dbReference type="PROSITE" id="PS50850">
    <property type="entry name" value="MFS"/>
    <property type="match status" value="1"/>
</dbReference>
<dbReference type="InterPro" id="IPR011701">
    <property type="entry name" value="MFS"/>
</dbReference>
<keyword evidence="8" id="KW-1185">Reference proteome</keyword>
<evidence type="ECO:0000256" key="1">
    <source>
        <dbReference type="ARBA" id="ARBA00004141"/>
    </source>
</evidence>
<dbReference type="PANTHER" id="PTHR23514:SF13">
    <property type="entry name" value="INNER MEMBRANE PROTEIN YBJJ"/>
    <property type="match status" value="1"/>
</dbReference>
<evidence type="ECO:0000313" key="8">
    <source>
        <dbReference type="Proteomes" id="UP001232063"/>
    </source>
</evidence>
<feature type="transmembrane region" description="Helical" evidence="5">
    <location>
        <begin position="301"/>
        <end position="320"/>
    </location>
</feature>